<comment type="subcellular location">
    <subcellularLocation>
        <location evidence="9">Cytoplasm</location>
    </subcellularLocation>
</comment>
<comment type="pathway">
    <text evidence="2">Carbohydrate biosynthesis; Calvin cycle.</text>
</comment>
<dbReference type="NCBIfam" id="NF006780">
    <property type="entry name" value="PRK09293.1-4"/>
    <property type="match status" value="1"/>
</dbReference>
<keyword evidence="6 9" id="KW-0378">Hydrolase</keyword>
<dbReference type="GO" id="GO:0030388">
    <property type="term" value="P:fructose 1,6-bisphosphate metabolic process"/>
    <property type="evidence" value="ECO:0007669"/>
    <property type="project" value="TreeGrafter"/>
</dbReference>
<feature type="binding site" evidence="9">
    <location>
        <position position="111"/>
    </location>
    <ligand>
        <name>Mg(2+)</name>
        <dbReference type="ChEBI" id="CHEBI:18420"/>
        <label>2</label>
    </ligand>
</feature>
<dbReference type="InterPro" id="IPR000146">
    <property type="entry name" value="FBPase_class-1"/>
</dbReference>
<comment type="caution">
    <text evidence="9">Lacks conserved residue(s) required for the propagation of feature annotation.</text>
</comment>
<dbReference type="FunFam" id="3.40.190.80:FF:000011">
    <property type="entry name" value="Fructose-1,6-bisphosphatase class 1"/>
    <property type="match status" value="1"/>
</dbReference>
<feature type="binding site" evidence="9">
    <location>
        <position position="92"/>
    </location>
    <ligand>
        <name>Mg(2+)</name>
        <dbReference type="ChEBI" id="CHEBI:18420"/>
        <label>1</label>
    </ligand>
</feature>
<dbReference type="InterPro" id="IPR044015">
    <property type="entry name" value="FBPase_C_dom"/>
</dbReference>
<evidence type="ECO:0000256" key="4">
    <source>
        <dbReference type="ARBA" id="ARBA00022490"/>
    </source>
</evidence>
<dbReference type="SUPFAM" id="SSF56655">
    <property type="entry name" value="Carbohydrate phosphatase"/>
    <property type="match status" value="1"/>
</dbReference>
<comment type="subunit">
    <text evidence="9">Homotetramer.</text>
</comment>
<dbReference type="GO" id="GO:0006000">
    <property type="term" value="P:fructose metabolic process"/>
    <property type="evidence" value="ECO:0007669"/>
    <property type="project" value="TreeGrafter"/>
</dbReference>
<evidence type="ECO:0000256" key="9">
    <source>
        <dbReference type="HAMAP-Rule" id="MF_01855"/>
    </source>
</evidence>
<feature type="binding site" evidence="9">
    <location>
        <begin position="114"/>
        <end position="117"/>
    </location>
    <ligand>
        <name>substrate</name>
    </ligand>
</feature>
<dbReference type="GeneID" id="95772470"/>
<dbReference type="PIRSF" id="PIRSF000904">
    <property type="entry name" value="FBPtase_SBPase"/>
    <property type="match status" value="1"/>
</dbReference>
<evidence type="ECO:0000256" key="6">
    <source>
        <dbReference type="ARBA" id="ARBA00022801"/>
    </source>
</evidence>
<dbReference type="GO" id="GO:0000287">
    <property type="term" value="F:magnesium ion binding"/>
    <property type="evidence" value="ECO:0007669"/>
    <property type="project" value="UniProtKB-UniRule"/>
</dbReference>
<feature type="binding site" evidence="9">
    <location>
        <position position="111"/>
    </location>
    <ligand>
        <name>Mg(2+)</name>
        <dbReference type="ChEBI" id="CHEBI:18420"/>
        <label>1</label>
    </ligand>
</feature>
<dbReference type="Pfam" id="PF18913">
    <property type="entry name" value="FBPase_C"/>
    <property type="match status" value="1"/>
</dbReference>
<feature type="domain" description="Fructose-1-6-bisphosphatase class 1 C-terminal" evidence="12">
    <location>
        <begin position="196"/>
        <end position="328"/>
    </location>
</feature>
<comment type="similarity">
    <text evidence="3 9 10">Belongs to the FBPase class 1 family.</text>
</comment>
<feature type="binding site" evidence="9">
    <location>
        <position position="278"/>
    </location>
    <ligand>
        <name>Mg(2+)</name>
        <dbReference type="ChEBI" id="CHEBI:18420"/>
        <label>2</label>
    </ligand>
</feature>
<dbReference type="HAMAP" id="MF_01855">
    <property type="entry name" value="FBPase_class1"/>
    <property type="match status" value="1"/>
</dbReference>
<dbReference type="OrthoDB" id="9806756at2"/>
<dbReference type="GO" id="GO:0006094">
    <property type="term" value="P:gluconeogenesis"/>
    <property type="evidence" value="ECO:0007669"/>
    <property type="project" value="UniProtKB-UniRule"/>
</dbReference>
<dbReference type="InterPro" id="IPR028343">
    <property type="entry name" value="FBPtase"/>
</dbReference>
<accession>A0A6C1KJN5</accession>
<evidence type="ECO:0000259" key="11">
    <source>
        <dbReference type="Pfam" id="PF00316"/>
    </source>
</evidence>
<keyword evidence="7 9" id="KW-0460">Magnesium</keyword>
<dbReference type="CDD" id="cd00354">
    <property type="entry name" value="FBPase"/>
    <property type="match status" value="1"/>
</dbReference>
<dbReference type="InterPro" id="IPR033391">
    <property type="entry name" value="FBPase_N"/>
</dbReference>
<dbReference type="RefSeq" id="WP_138398093.1">
    <property type="nucleotide sequence ID" value="NZ_JBAFVI010000013.1"/>
</dbReference>
<dbReference type="Gene3D" id="3.30.540.10">
    <property type="entry name" value="Fructose-1,6-Bisphosphatase, subunit A, domain 1"/>
    <property type="match status" value="1"/>
</dbReference>
<proteinExistence type="inferred from homology"/>
<reference evidence="13 14" key="1">
    <citation type="submission" date="2019-05" db="EMBL/GenBank/DDBJ databases">
        <authorList>
            <person name="Zhou X."/>
        </authorList>
    </citation>
    <scope>NUCLEOTIDE SEQUENCE [LARGE SCALE GENOMIC DNA]</scope>
    <source>
        <strain evidence="13 14">DSM 432</strain>
    </source>
</reference>
<evidence type="ECO:0000256" key="8">
    <source>
        <dbReference type="ARBA" id="ARBA00023277"/>
    </source>
</evidence>
<dbReference type="GO" id="GO:0005986">
    <property type="term" value="P:sucrose biosynthetic process"/>
    <property type="evidence" value="ECO:0007669"/>
    <property type="project" value="TreeGrafter"/>
</dbReference>
<comment type="caution">
    <text evidence="13">The sequence shown here is derived from an EMBL/GenBank/DDBJ whole genome shotgun (WGS) entry which is preliminary data.</text>
</comment>
<keyword evidence="4 9" id="KW-0963">Cytoplasm</keyword>
<evidence type="ECO:0000256" key="7">
    <source>
        <dbReference type="ARBA" id="ARBA00022842"/>
    </source>
</evidence>
<dbReference type="InterPro" id="IPR020548">
    <property type="entry name" value="Fructose_bisphosphatase_AS"/>
</dbReference>
<sequence length="329" mass="35200">MSELVTLKTYLGTWAGADAGRTAVAQAVTAIAEAGVGIADLVARGPLEEGLASIRGVDPNAGGDAQKELDVVAEERIKAALLPTPTAFLASEESEELIPLNPEGRLVIAVDPLDGSSNIDTNVSVGTIYSILPYDPAVHTDPVSAVMRPGVNQVASGFLAYGPATILVATFGEGTQVFVHDRQTGEFVLARTNVEIPAETKEYGVNQSNVRHWAPPMSAYIADCLAGKDGPRGKDFNMRWVGSMVADAFRIFTRGGVYVYPGDKRKGYENGRLRLIYEANPVAFLTEQAKGAATDGKTRILDIEPQHIHQRIPLVFGSKAEVEKIASYY</sequence>
<evidence type="ECO:0000256" key="10">
    <source>
        <dbReference type="RuleBase" id="RU000508"/>
    </source>
</evidence>
<gene>
    <name evidence="9" type="primary">fbp</name>
    <name evidence="13" type="ORF">FBQ73_03245</name>
</gene>
<feature type="binding site" evidence="9">
    <location>
        <position position="114"/>
    </location>
    <ligand>
        <name>Mg(2+)</name>
        <dbReference type="ChEBI" id="CHEBI:18420"/>
        <label>2</label>
    </ligand>
</feature>
<dbReference type="GO" id="GO:0006002">
    <property type="term" value="P:fructose 6-phosphate metabolic process"/>
    <property type="evidence" value="ECO:0007669"/>
    <property type="project" value="TreeGrafter"/>
</dbReference>
<feature type="binding site" evidence="9">
    <location>
        <position position="206"/>
    </location>
    <ligand>
        <name>substrate</name>
    </ligand>
</feature>
<dbReference type="NCBIfam" id="NF006779">
    <property type="entry name" value="PRK09293.1-3"/>
    <property type="match status" value="1"/>
</dbReference>
<feature type="domain" description="Fructose-1-6-bisphosphatase class I N-terminal" evidence="11">
    <location>
        <begin position="59"/>
        <end position="190"/>
    </location>
</feature>
<keyword evidence="5 9" id="KW-0479">Metal-binding</keyword>
<dbReference type="Proteomes" id="UP000305131">
    <property type="component" value="Unassembled WGS sequence"/>
</dbReference>
<dbReference type="PANTHER" id="PTHR11556:SF35">
    <property type="entry name" value="SEDOHEPTULOSE-1,7-BISPHOSPHATASE, CHLOROPLASTIC"/>
    <property type="match status" value="1"/>
</dbReference>
<dbReference type="PIRSF" id="PIRSF500210">
    <property type="entry name" value="FBPtase"/>
    <property type="match status" value="1"/>
</dbReference>
<dbReference type="EC" id="3.1.3.11" evidence="9"/>
<comment type="cofactor">
    <cofactor evidence="9">
        <name>Mg(2+)</name>
        <dbReference type="ChEBI" id="CHEBI:18420"/>
    </cofactor>
    <text evidence="9">Binds 2 magnesium ions per subunit.</text>
</comment>
<evidence type="ECO:0000313" key="13">
    <source>
        <dbReference type="EMBL" id="TLX44395.1"/>
    </source>
</evidence>
<evidence type="ECO:0000256" key="3">
    <source>
        <dbReference type="ARBA" id="ARBA00010941"/>
    </source>
</evidence>
<dbReference type="PRINTS" id="PR00115">
    <property type="entry name" value="F16BPHPHTASE"/>
</dbReference>
<evidence type="ECO:0000256" key="5">
    <source>
        <dbReference type="ARBA" id="ARBA00022723"/>
    </source>
</evidence>
<dbReference type="PROSITE" id="PS00124">
    <property type="entry name" value="FBPASE"/>
    <property type="match status" value="1"/>
</dbReference>
<dbReference type="EMBL" id="VAUP01000009">
    <property type="protein sequence ID" value="TLX44395.1"/>
    <property type="molecule type" value="Genomic_DNA"/>
</dbReference>
<dbReference type="Pfam" id="PF00316">
    <property type="entry name" value="FBPase"/>
    <property type="match status" value="1"/>
</dbReference>
<keyword evidence="8 9" id="KW-0119">Carbohydrate metabolism</keyword>
<comment type="catalytic activity">
    <reaction evidence="1 9">
        <text>beta-D-fructose 1,6-bisphosphate + H2O = beta-D-fructose 6-phosphate + phosphate</text>
        <dbReference type="Rhea" id="RHEA:11064"/>
        <dbReference type="ChEBI" id="CHEBI:15377"/>
        <dbReference type="ChEBI" id="CHEBI:32966"/>
        <dbReference type="ChEBI" id="CHEBI:43474"/>
        <dbReference type="ChEBI" id="CHEBI:57634"/>
        <dbReference type="EC" id="3.1.3.11"/>
    </reaction>
</comment>
<protein>
    <recommendedName>
        <fullName evidence="9">Fructose-1,6-bisphosphatase class 1</fullName>
        <shortName evidence="9">FBPase class 1</shortName>
        <ecNumber evidence="9">3.1.3.11</ecNumber>
    </recommendedName>
    <alternativeName>
        <fullName evidence="9">D-fructose-1,6-bisphosphate 1-phosphohydrolase class 1</fullName>
    </alternativeName>
</protein>
<dbReference type="GO" id="GO:0005829">
    <property type="term" value="C:cytosol"/>
    <property type="evidence" value="ECO:0007669"/>
    <property type="project" value="TreeGrafter"/>
</dbReference>
<name>A0A6C1KJN5_XANAU</name>
<evidence type="ECO:0000259" key="12">
    <source>
        <dbReference type="Pfam" id="PF18913"/>
    </source>
</evidence>
<organism evidence="13 14">
    <name type="scientific">Xanthobacter autotrophicus</name>
    <dbReference type="NCBI Taxonomy" id="280"/>
    <lineage>
        <taxon>Bacteria</taxon>
        <taxon>Pseudomonadati</taxon>
        <taxon>Pseudomonadota</taxon>
        <taxon>Alphaproteobacteria</taxon>
        <taxon>Hyphomicrobiales</taxon>
        <taxon>Xanthobacteraceae</taxon>
        <taxon>Xanthobacter</taxon>
    </lineage>
</organism>
<evidence type="ECO:0000256" key="1">
    <source>
        <dbReference type="ARBA" id="ARBA00001273"/>
    </source>
</evidence>
<evidence type="ECO:0000256" key="2">
    <source>
        <dbReference type="ARBA" id="ARBA00005215"/>
    </source>
</evidence>
<feature type="binding site" evidence="9">
    <location>
        <position position="113"/>
    </location>
    <ligand>
        <name>Mg(2+)</name>
        <dbReference type="ChEBI" id="CHEBI:18420"/>
        <label>1</label>
    </ligand>
</feature>
<dbReference type="AlphaFoldDB" id="A0A6C1KJN5"/>
<dbReference type="Gene3D" id="3.40.190.80">
    <property type="match status" value="1"/>
</dbReference>
<dbReference type="GO" id="GO:0042132">
    <property type="term" value="F:fructose 1,6-bisphosphate 1-phosphatase activity"/>
    <property type="evidence" value="ECO:0007669"/>
    <property type="project" value="UniProtKB-UniRule"/>
</dbReference>
<evidence type="ECO:0000313" key="14">
    <source>
        <dbReference type="Proteomes" id="UP000305131"/>
    </source>
</evidence>
<dbReference type="PANTHER" id="PTHR11556">
    <property type="entry name" value="FRUCTOSE-1,6-BISPHOSPHATASE-RELATED"/>
    <property type="match status" value="1"/>
</dbReference>